<accession>A0A1R1PR11</accession>
<protein>
    <submittedName>
        <fullName evidence="1">Uncharacterized protein</fullName>
    </submittedName>
</protein>
<dbReference type="AlphaFoldDB" id="A0A1R1PR11"/>
<gene>
    <name evidence="1" type="ORF">AX774_g3085</name>
</gene>
<reference evidence="2" key="1">
    <citation type="submission" date="2017-01" db="EMBL/GenBank/DDBJ databases">
        <authorList>
            <person name="Wang Y."/>
            <person name="White M."/>
            <person name="Kvist S."/>
            <person name="Moncalvo J.-M."/>
        </authorList>
    </citation>
    <scope>NUCLEOTIDE SEQUENCE [LARGE SCALE GENOMIC DNA]</scope>
    <source>
        <strain evidence="2">COL-18-3</strain>
    </source>
</reference>
<dbReference type="Proteomes" id="UP000188320">
    <property type="component" value="Unassembled WGS sequence"/>
</dbReference>
<sequence length="73" mass="8052">MVIGAVCDNTCSANSDGGCFLCGFLYICPCCRNFVYMTESFLGCAITRCGFRMFPMVIAVSYELTQCFLELLS</sequence>
<organism evidence="1 2">
    <name type="scientific">Zancudomyces culisetae</name>
    <name type="common">Gut fungus</name>
    <name type="synonym">Smittium culisetae</name>
    <dbReference type="NCBI Taxonomy" id="1213189"/>
    <lineage>
        <taxon>Eukaryota</taxon>
        <taxon>Fungi</taxon>
        <taxon>Fungi incertae sedis</taxon>
        <taxon>Zoopagomycota</taxon>
        <taxon>Kickxellomycotina</taxon>
        <taxon>Harpellomycetes</taxon>
        <taxon>Harpellales</taxon>
        <taxon>Legeriomycetaceae</taxon>
        <taxon>Zancudomyces</taxon>
    </lineage>
</organism>
<keyword evidence="2" id="KW-1185">Reference proteome</keyword>
<comment type="caution">
    <text evidence="1">The sequence shown here is derived from an EMBL/GenBank/DDBJ whole genome shotgun (WGS) entry which is preliminary data.</text>
</comment>
<evidence type="ECO:0000313" key="1">
    <source>
        <dbReference type="EMBL" id="OMH83410.1"/>
    </source>
</evidence>
<proteinExistence type="predicted"/>
<evidence type="ECO:0000313" key="2">
    <source>
        <dbReference type="Proteomes" id="UP000188320"/>
    </source>
</evidence>
<dbReference type="EMBL" id="LSSK01000418">
    <property type="protein sequence ID" value="OMH83410.1"/>
    <property type="molecule type" value="Genomic_DNA"/>
</dbReference>
<name>A0A1R1PR11_ZANCU</name>